<dbReference type="PROSITE" id="PS51462">
    <property type="entry name" value="NUDIX"/>
    <property type="match status" value="1"/>
</dbReference>
<sequence>MPRTSAGLLPFRRRGDVVEVLIAHPGGPFWARKDDGAWSVVKGEYTDEEPLVAAKREFVEETGLAVPVGEFVPLPEVRQRGGKVVTVFAIEADIDVTDAVSNTFEMEWPPKSGKMQSFPEIDRIEWFALADARVKLLAAQAVLLDVHFPPVRG</sequence>
<dbReference type="GO" id="GO:0004081">
    <property type="term" value="F:bis(5'-nucleosyl)-tetraphosphatase (asymmetrical) activity"/>
    <property type="evidence" value="ECO:0007669"/>
    <property type="project" value="TreeGrafter"/>
</dbReference>
<comment type="caution">
    <text evidence="2">The sequence shown here is derived from an EMBL/GenBank/DDBJ whole genome shotgun (WGS) entry which is preliminary data.</text>
</comment>
<accession>A0A177YKE5</accession>
<reference evidence="2 3" key="1">
    <citation type="submission" date="2016-03" db="EMBL/GenBank/DDBJ databases">
        <title>Genome sequence of Rhodococcus kyotonensis KB10.</title>
        <authorList>
            <person name="Jeong H."/>
            <person name="Hong C.E."/>
            <person name="Jo S.H."/>
            <person name="Park J.M."/>
        </authorList>
    </citation>
    <scope>NUCLEOTIDE SEQUENCE [LARGE SCALE GENOMIC DNA]</scope>
    <source>
        <strain evidence="2 3">KB10</strain>
    </source>
</reference>
<dbReference type="InterPro" id="IPR051325">
    <property type="entry name" value="Nudix_hydrolase_domain"/>
</dbReference>
<dbReference type="GO" id="GO:0006754">
    <property type="term" value="P:ATP biosynthetic process"/>
    <property type="evidence" value="ECO:0007669"/>
    <property type="project" value="TreeGrafter"/>
</dbReference>
<evidence type="ECO:0000313" key="3">
    <source>
        <dbReference type="Proteomes" id="UP000077519"/>
    </source>
</evidence>
<dbReference type="AlphaFoldDB" id="A0A177YKE5"/>
<evidence type="ECO:0000259" key="1">
    <source>
        <dbReference type="PROSITE" id="PS51462"/>
    </source>
</evidence>
<evidence type="ECO:0000313" key="2">
    <source>
        <dbReference type="EMBL" id="OAK55750.1"/>
    </source>
</evidence>
<feature type="domain" description="Nudix hydrolase" evidence="1">
    <location>
        <begin position="1"/>
        <end position="150"/>
    </location>
</feature>
<dbReference type="GO" id="GO:0006167">
    <property type="term" value="P:AMP biosynthetic process"/>
    <property type="evidence" value="ECO:0007669"/>
    <property type="project" value="TreeGrafter"/>
</dbReference>
<dbReference type="Pfam" id="PF00293">
    <property type="entry name" value="NUDIX"/>
    <property type="match status" value="1"/>
</dbReference>
<proteinExistence type="predicted"/>
<keyword evidence="3" id="KW-1185">Reference proteome</keyword>
<dbReference type="Proteomes" id="UP000077519">
    <property type="component" value="Unassembled WGS sequence"/>
</dbReference>
<dbReference type="PANTHER" id="PTHR21340:SF7">
    <property type="entry name" value="NUDIX HYDROLASE DOMAIN-CONTAINING PROTEIN"/>
    <property type="match status" value="1"/>
</dbReference>
<dbReference type="InterPro" id="IPR000086">
    <property type="entry name" value="NUDIX_hydrolase_dom"/>
</dbReference>
<dbReference type="Gene3D" id="3.90.79.10">
    <property type="entry name" value="Nucleoside Triphosphate Pyrophosphohydrolase"/>
    <property type="match status" value="1"/>
</dbReference>
<dbReference type="RefSeq" id="WP_068423482.1">
    <property type="nucleotide sequence ID" value="NZ_LVHI01000008.1"/>
</dbReference>
<gene>
    <name evidence="2" type="ORF">A3K89_19285</name>
</gene>
<organism evidence="2 3">
    <name type="scientific">Rhodococcoides kyotonense</name>
    <dbReference type="NCBI Taxonomy" id="398843"/>
    <lineage>
        <taxon>Bacteria</taxon>
        <taxon>Bacillati</taxon>
        <taxon>Actinomycetota</taxon>
        <taxon>Actinomycetes</taxon>
        <taxon>Mycobacteriales</taxon>
        <taxon>Nocardiaceae</taxon>
        <taxon>Rhodococcoides</taxon>
    </lineage>
</organism>
<name>A0A177YKE5_9NOCA</name>
<protein>
    <recommendedName>
        <fullName evidence="1">Nudix hydrolase domain-containing protein</fullName>
    </recommendedName>
</protein>
<dbReference type="SUPFAM" id="SSF55811">
    <property type="entry name" value="Nudix"/>
    <property type="match status" value="1"/>
</dbReference>
<dbReference type="PANTHER" id="PTHR21340">
    <property type="entry name" value="DIADENOSINE 5,5-P1,P4-TETRAPHOSPHATE PYROPHOSPHOHYDROLASE MUTT"/>
    <property type="match status" value="1"/>
</dbReference>
<dbReference type="EMBL" id="LVHI01000008">
    <property type="protein sequence ID" value="OAK55750.1"/>
    <property type="molecule type" value="Genomic_DNA"/>
</dbReference>
<dbReference type="InterPro" id="IPR015797">
    <property type="entry name" value="NUDIX_hydrolase-like_dom_sf"/>
</dbReference>
<dbReference type="CDD" id="cd04662">
    <property type="entry name" value="NUDIX_Hydrolase"/>
    <property type="match status" value="1"/>
</dbReference>